<evidence type="ECO:0000256" key="4">
    <source>
        <dbReference type="RuleBase" id="RU363099"/>
    </source>
</evidence>
<dbReference type="GO" id="GO:0048046">
    <property type="term" value="C:apoplast"/>
    <property type="evidence" value="ECO:0007669"/>
    <property type="project" value="UniProtKB-SubCell"/>
</dbReference>
<dbReference type="AlphaFoldDB" id="A0AAD4P2Q8"/>
<comment type="subunit">
    <text evidence="2 4">Homodimer.</text>
</comment>
<evidence type="ECO:0000313" key="5">
    <source>
        <dbReference type="EMBL" id="KAH6824544.1"/>
    </source>
</evidence>
<dbReference type="Proteomes" id="UP001190926">
    <property type="component" value="Unassembled WGS sequence"/>
</dbReference>
<keyword evidence="4" id="KW-0732">Signal</keyword>
<evidence type="ECO:0000313" key="6">
    <source>
        <dbReference type="Proteomes" id="UP001190926"/>
    </source>
</evidence>
<dbReference type="Gene3D" id="2.40.480.10">
    <property type="entry name" value="Allene oxide cyclase-like"/>
    <property type="match status" value="1"/>
</dbReference>
<organism evidence="5 6">
    <name type="scientific">Perilla frutescens var. hirtella</name>
    <name type="common">Perilla citriodora</name>
    <name type="synonym">Perilla setoyensis</name>
    <dbReference type="NCBI Taxonomy" id="608512"/>
    <lineage>
        <taxon>Eukaryota</taxon>
        <taxon>Viridiplantae</taxon>
        <taxon>Streptophyta</taxon>
        <taxon>Embryophyta</taxon>
        <taxon>Tracheophyta</taxon>
        <taxon>Spermatophyta</taxon>
        <taxon>Magnoliopsida</taxon>
        <taxon>eudicotyledons</taxon>
        <taxon>Gunneridae</taxon>
        <taxon>Pentapetalae</taxon>
        <taxon>asterids</taxon>
        <taxon>lamiids</taxon>
        <taxon>Lamiales</taxon>
        <taxon>Lamiaceae</taxon>
        <taxon>Nepetoideae</taxon>
        <taxon>Elsholtzieae</taxon>
        <taxon>Perilla</taxon>
    </lineage>
</organism>
<keyword evidence="4" id="KW-0052">Apoplast</keyword>
<dbReference type="EMBL" id="SDAM02000323">
    <property type="protein sequence ID" value="KAH6824544.1"/>
    <property type="molecule type" value="Genomic_DNA"/>
</dbReference>
<protein>
    <recommendedName>
        <fullName evidence="4">Dirigent protein</fullName>
    </recommendedName>
</protein>
<keyword evidence="3 4" id="KW-0964">Secreted</keyword>
<comment type="subcellular location">
    <subcellularLocation>
        <location evidence="4">Secreted</location>
        <location evidence="4">Extracellular space</location>
        <location evidence="4">Apoplast</location>
    </subcellularLocation>
</comment>
<dbReference type="GO" id="GO:0009699">
    <property type="term" value="P:phenylpropanoid biosynthetic process"/>
    <property type="evidence" value="ECO:0007669"/>
    <property type="project" value="UniProtKB-ARBA"/>
</dbReference>
<dbReference type="InterPro" id="IPR044859">
    <property type="entry name" value="Allene_oxi_cyc_Dirigent"/>
</dbReference>
<reference evidence="5 6" key="1">
    <citation type="journal article" date="2021" name="Nat. Commun.">
        <title>Incipient diploidization of the medicinal plant Perilla within 10,000 years.</title>
        <authorList>
            <person name="Zhang Y."/>
            <person name="Shen Q."/>
            <person name="Leng L."/>
            <person name="Zhang D."/>
            <person name="Chen S."/>
            <person name="Shi Y."/>
            <person name="Ning Z."/>
            <person name="Chen S."/>
        </authorList>
    </citation>
    <scope>NUCLEOTIDE SEQUENCE [LARGE SCALE GENOMIC DNA]</scope>
    <source>
        <strain evidence="6">cv. PC099</strain>
    </source>
</reference>
<dbReference type="Pfam" id="PF03018">
    <property type="entry name" value="Dirigent"/>
    <property type="match status" value="1"/>
</dbReference>
<keyword evidence="6" id="KW-1185">Reference proteome</keyword>
<gene>
    <name evidence="5" type="ORF">C2S53_010358</name>
</gene>
<accession>A0AAD4P2Q8</accession>
<evidence type="ECO:0000256" key="1">
    <source>
        <dbReference type="ARBA" id="ARBA00010746"/>
    </source>
</evidence>
<evidence type="ECO:0000256" key="3">
    <source>
        <dbReference type="ARBA" id="ARBA00022525"/>
    </source>
</evidence>
<name>A0AAD4P2Q8_PERFH</name>
<dbReference type="InterPro" id="IPR004265">
    <property type="entry name" value="Dirigent"/>
</dbReference>
<dbReference type="PANTHER" id="PTHR21495">
    <property type="entry name" value="NUCLEOPORIN-RELATED"/>
    <property type="match status" value="1"/>
</dbReference>
<proteinExistence type="inferred from homology"/>
<comment type="caution">
    <text evidence="5">The sequence shown here is derived from an EMBL/GenBank/DDBJ whole genome shotgun (WGS) entry which is preliminary data.</text>
</comment>
<comment type="similarity">
    <text evidence="1 4">Belongs to the plant dirigent protein family.</text>
</comment>
<evidence type="ECO:0000256" key="2">
    <source>
        <dbReference type="ARBA" id="ARBA00011738"/>
    </source>
</evidence>
<feature type="signal peptide" evidence="4">
    <location>
        <begin position="1"/>
        <end position="18"/>
    </location>
</feature>
<comment type="function">
    <text evidence="4">Dirigent proteins impart stereoselectivity on the phenoxy radical-coupling reaction, yielding optically active lignans from two molecules of coniferyl alcohol in the biosynthesis of lignans, flavonolignans, and alkaloids and thus plays a central role in plant secondary metabolism.</text>
</comment>
<sequence>MKKLVIAATLILWSSILGKVSPSLESPKAVEKWVETLIHKQEKLTKLHFYFHRLAGAAPSGVVIAAAADMTNRPNPTGFGETVIKDDPLTLRPELSSTRIGYVQGMATSASLNDVVLVDYFTLSFIDPTHNGSTLAVLGSNPILHKYREMPVVGGTGVFRLARGVVTYQTNSFNATSGEACIEVDAIIFHF</sequence>
<feature type="chain" id="PRO_5041768354" description="Dirigent protein" evidence="4">
    <location>
        <begin position="19"/>
        <end position="191"/>
    </location>
</feature>